<gene>
    <name evidence="1" type="ORF">U7230_11460</name>
</gene>
<reference evidence="1 2" key="1">
    <citation type="journal article" date="2024" name="Front. Microbiol.">
        <title>Novel thermophilic genera Geochorda gen. nov. and Carboxydochorda gen. nov. from the deep terrestrial subsurface reveal the ecophysiological diversity in the class Limnochordia.</title>
        <authorList>
            <person name="Karnachuk O.V."/>
            <person name="Lukina A.P."/>
            <person name="Avakyan M.R."/>
            <person name="Kadnikov V.V."/>
            <person name="Begmatov S."/>
            <person name="Beletsky A.V."/>
            <person name="Vlasova K.G."/>
            <person name="Novikov A.A."/>
            <person name="Shcherbakova V.A."/>
            <person name="Mardanov A.V."/>
            <person name="Ravin N.V."/>
        </authorList>
    </citation>
    <scope>NUCLEOTIDE SEQUENCE [LARGE SCALE GENOMIC DNA]</scope>
    <source>
        <strain evidence="1 2">L945</strain>
    </source>
</reference>
<accession>A0ABZ1BW06</accession>
<evidence type="ECO:0000313" key="1">
    <source>
        <dbReference type="EMBL" id="WRP16700.1"/>
    </source>
</evidence>
<keyword evidence="2" id="KW-1185">Reference proteome</keyword>
<dbReference type="EMBL" id="CP141615">
    <property type="protein sequence ID" value="WRP16700.1"/>
    <property type="molecule type" value="Genomic_DNA"/>
</dbReference>
<dbReference type="Proteomes" id="UP001332192">
    <property type="component" value="Chromosome"/>
</dbReference>
<evidence type="ECO:0000313" key="2">
    <source>
        <dbReference type="Proteomes" id="UP001332192"/>
    </source>
</evidence>
<evidence type="ECO:0008006" key="3">
    <source>
        <dbReference type="Google" id="ProtNLM"/>
    </source>
</evidence>
<organism evidence="1 2">
    <name type="scientific">Carboxydichorda subterranea</name>
    <dbReference type="NCBI Taxonomy" id="3109565"/>
    <lineage>
        <taxon>Bacteria</taxon>
        <taxon>Bacillati</taxon>
        <taxon>Bacillota</taxon>
        <taxon>Limnochordia</taxon>
        <taxon>Limnochordales</taxon>
        <taxon>Geochordaceae</taxon>
        <taxon>Carboxydichorda</taxon>
    </lineage>
</organism>
<sequence length="318" mass="35300">MKHVVSVSLGSSKRDHRWQTELLGQPIIVERIGTDGDMQRAIDLIRELDGKVDAFGMGGIDLYIRAGRRKWAFKDALRIARAARLTPIVDGGGLKETLERWVVQYLVTEGALPLAGKRTLMVLAVDRYGMAEALVEAGAEVLFGDLIFGLGVPIPIRSLRTLRWLAFAIAPVITRLPFQLFYPTGRKQEEIVPKYERFYRWADVLVGDFHAIHRHMPDQLAGKWVITNTVTASDVEALRHRGVALLCTTTPNLGGRSFGTNVLEAALVAVSGRRPEELTSDDYRRLIREAGLKPRIEVLGDRKVAEGGLELRPHGAPA</sequence>
<proteinExistence type="predicted"/>
<dbReference type="RefSeq" id="WP_324715972.1">
    <property type="nucleotide sequence ID" value="NZ_CP141615.1"/>
</dbReference>
<name>A0ABZ1BW06_9FIRM</name>
<protein>
    <recommendedName>
        <fullName evidence="3">Quinate 5-dehydrogenase</fullName>
    </recommendedName>
</protein>